<keyword evidence="3 10" id="KW-0520">NAD</keyword>
<feature type="binding site" evidence="8">
    <location>
        <position position="173"/>
    </location>
    <ligand>
        <name>glycerol</name>
        <dbReference type="ChEBI" id="CHEBI:17754"/>
    </ligand>
</feature>
<feature type="binding site" evidence="10">
    <location>
        <position position="133"/>
    </location>
    <ligand>
        <name>NAD(+)</name>
        <dbReference type="ChEBI" id="CHEBI:57540"/>
    </ligand>
</feature>
<feature type="binding site" evidence="10">
    <location>
        <begin position="96"/>
        <end position="100"/>
    </location>
    <ligand>
        <name>NAD(+)</name>
        <dbReference type="ChEBI" id="CHEBI:57540"/>
    </ligand>
</feature>
<reference evidence="12 13" key="1">
    <citation type="journal article" date="2019" name="Emerg. Microbes Infect.">
        <title>Comprehensive subspecies identification of 175 nontuberculous mycobacteria species based on 7547 genomic profiles.</title>
        <authorList>
            <person name="Matsumoto Y."/>
            <person name="Kinjo T."/>
            <person name="Motooka D."/>
            <person name="Nabeya D."/>
            <person name="Jung N."/>
            <person name="Uechi K."/>
            <person name="Horii T."/>
            <person name="Iida T."/>
            <person name="Fujita J."/>
            <person name="Nakamura S."/>
        </authorList>
    </citation>
    <scope>NUCLEOTIDE SEQUENCE [LARGE SCALE GENOMIC DNA]</scope>
    <source>
        <strain evidence="12 13">JCM 17322</strain>
    </source>
</reference>
<evidence type="ECO:0000256" key="1">
    <source>
        <dbReference type="ARBA" id="ARBA00022723"/>
    </source>
</evidence>
<feature type="binding site" evidence="8">
    <location>
        <position position="273"/>
    </location>
    <ligand>
        <name>glycerol</name>
        <dbReference type="ChEBI" id="CHEBI:17754"/>
    </ligand>
</feature>
<dbReference type="AlphaFoldDB" id="A0A7I9XTM4"/>
<feature type="binding site" evidence="9">
    <location>
        <position position="123"/>
    </location>
    <ligand>
        <name>glycerol</name>
        <dbReference type="ChEBI" id="CHEBI:17754"/>
    </ligand>
</feature>
<evidence type="ECO:0000256" key="8">
    <source>
        <dbReference type="PIRSR" id="PIRSR000112-1"/>
    </source>
</evidence>
<dbReference type="PANTHER" id="PTHR43616">
    <property type="entry name" value="GLYCEROL DEHYDROGENASE"/>
    <property type="match status" value="1"/>
</dbReference>
<dbReference type="RefSeq" id="WP_163754296.1">
    <property type="nucleotide sequence ID" value="NZ_BLKW01000002.1"/>
</dbReference>
<dbReference type="InterPro" id="IPR016205">
    <property type="entry name" value="Glycerol_DH"/>
</dbReference>
<feature type="binding site" evidence="10">
    <location>
        <position position="129"/>
    </location>
    <ligand>
        <name>NAD(+)</name>
        <dbReference type="ChEBI" id="CHEBI:57540"/>
    </ligand>
</feature>
<dbReference type="Gene3D" id="3.40.50.1970">
    <property type="match status" value="1"/>
</dbReference>
<gene>
    <name evidence="12" type="ORF">MBOT_06990</name>
</gene>
<evidence type="ECO:0000256" key="10">
    <source>
        <dbReference type="PIRSR" id="PIRSR000112-3"/>
    </source>
</evidence>
<dbReference type="EMBL" id="BLKW01000002">
    <property type="protein sequence ID" value="GFG73334.1"/>
    <property type="molecule type" value="Genomic_DNA"/>
</dbReference>
<keyword evidence="13" id="KW-1185">Reference proteome</keyword>
<evidence type="ECO:0000256" key="4">
    <source>
        <dbReference type="ARBA" id="ARBA00037918"/>
    </source>
</evidence>
<dbReference type="CDD" id="cd08170">
    <property type="entry name" value="GlyDH"/>
    <property type="match status" value="1"/>
</dbReference>
<dbReference type="Proteomes" id="UP000465361">
    <property type="component" value="Unassembled WGS sequence"/>
</dbReference>
<dbReference type="GO" id="GO:0046872">
    <property type="term" value="F:metal ion binding"/>
    <property type="evidence" value="ECO:0007669"/>
    <property type="project" value="UniProtKB-KW"/>
</dbReference>
<keyword evidence="1 8" id="KW-0479">Metal-binding</keyword>
<proteinExistence type="predicted"/>
<dbReference type="GO" id="GO:0008888">
    <property type="term" value="F:glycerol dehydrogenase (NAD+) activity"/>
    <property type="evidence" value="ECO:0007669"/>
    <property type="project" value="UniProtKB-EC"/>
</dbReference>
<dbReference type="GO" id="GO:0005829">
    <property type="term" value="C:cytosol"/>
    <property type="evidence" value="ECO:0007669"/>
    <property type="project" value="TreeGrafter"/>
</dbReference>
<evidence type="ECO:0000256" key="7">
    <source>
        <dbReference type="ARBA" id="ARBA00049006"/>
    </source>
</evidence>
<dbReference type="Gene3D" id="1.20.1090.10">
    <property type="entry name" value="Dehydroquinate synthase-like - alpha domain"/>
    <property type="match status" value="1"/>
</dbReference>
<evidence type="ECO:0000256" key="9">
    <source>
        <dbReference type="PIRSR" id="PIRSR000112-2"/>
    </source>
</evidence>
<dbReference type="InterPro" id="IPR001670">
    <property type="entry name" value="ADH_Fe/GldA"/>
</dbReference>
<comment type="cofactor">
    <cofactor evidence="8">
        <name>Zn(2+)</name>
        <dbReference type="ChEBI" id="CHEBI:29105"/>
    </cofactor>
    <text evidence="8">Binds 1 zinc ion per subunit.</text>
</comment>
<sequence length="369" mass="38311">MLSVFCSPTRYTQGKNATAALGAEMTAIGLEGPALIVASRRVANLLGETWKTSLADHNINYGVHHFGGECSSTEIELVKAQARELSARTIIGAGGGKVLDTARAAASDLHLPIVNCPTIASSDAPCSALSVVYTDDGVFQEYRIYPQNPDLVLVDTAVVAQAPARLLSAGMGDALATWFEARTCAAGSVRNMRGGASTRSALGLAELCYRTLLADGTDALAGVATQSVTPALERLVEANTLLSGLGFESAGLAAAHAVHNGLTVASETHDFYHGEKVAFGTLVQLVLEGAPHETVTEVLTFSQSVNLPITLSEIGLGDATRERLAPIASRATAPGETIHNEPFEVGPEQVIDAILAADAIGRDFIGGAH</sequence>
<feature type="domain" description="Alcohol dehydrogenase iron-type/glycerol dehydrogenase GldA" evidence="11">
    <location>
        <begin position="8"/>
        <end position="156"/>
    </location>
</feature>
<comment type="pathway">
    <text evidence="4">Polyol metabolism; glycerol fermentation; glycerone phosphate from glycerol (oxidative route): step 1/2.</text>
</comment>
<keyword evidence="8" id="KW-0862">Zinc</keyword>
<protein>
    <recommendedName>
        <fullName evidence="6">Glycerol dehydrogenase</fullName>
        <ecNumber evidence="5">1.1.1.6</ecNumber>
    </recommendedName>
</protein>
<comment type="catalytic activity">
    <reaction evidence="7">
        <text>glycerol + NAD(+) = dihydroxyacetone + NADH + H(+)</text>
        <dbReference type="Rhea" id="RHEA:13769"/>
        <dbReference type="ChEBI" id="CHEBI:15378"/>
        <dbReference type="ChEBI" id="CHEBI:16016"/>
        <dbReference type="ChEBI" id="CHEBI:17754"/>
        <dbReference type="ChEBI" id="CHEBI:57540"/>
        <dbReference type="ChEBI" id="CHEBI:57945"/>
        <dbReference type="EC" id="1.1.1.6"/>
    </reaction>
</comment>
<dbReference type="EC" id="1.1.1.6" evidence="5"/>
<name>A0A7I9XTM4_9MYCO</name>
<keyword evidence="2" id="KW-0560">Oxidoreductase</keyword>
<feature type="binding site" evidence="8">
    <location>
        <position position="256"/>
    </location>
    <ligand>
        <name>glycerol</name>
        <dbReference type="ChEBI" id="CHEBI:17754"/>
    </ligand>
</feature>
<organism evidence="12 13">
    <name type="scientific">Mycobacterium botniense</name>
    <dbReference type="NCBI Taxonomy" id="84962"/>
    <lineage>
        <taxon>Bacteria</taxon>
        <taxon>Bacillati</taxon>
        <taxon>Actinomycetota</taxon>
        <taxon>Actinomycetes</taxon>
        <taxon>Mycobacteriales</taxon>
        <taxon>Mycobacteriaceae</taxon>
        <taxon>Mycobacterium</taxon>
    </lineage>
</organism>
<evidence type="ECO:0000313" key="13">
    <source>
        <dbReference type="Proteomes" id="UP000465361"/>
    </source>
</evidence>
<feature type="binding site" evidence="10">
    <location>
        <begin position="118"/>
        <end position="121"/>
    </location>
    <ligand>
        <name>NAD(+)</name>
        <dbReference type="ChEBI" id="CHEBI:57540"/>
    </ligand>
</feature>
<feature type="binding site" evidence="10">
    <location>
        <position position="127"/>
    </location>
    <ligand>
        <name>NAD(+)</name>
        <dbReference type="ChEBI" id="CHEBI:57540"/>
    </ligand>
</feature>
<dbReference type="Pfam" id="PF00465">
    <property type="entry name" value="Fe-ADH"/>
    <property type="match status" value="1"/>
</dbReference>
<accession>A0A7I9XTM4</accession>
<evidence type="ECO:0000256" key="6">
    <source>
        <dbReference type="ARBA" id="ARBA00040132"/>
    </source>
</evidence>
<evidence type="ECO:0000256" key="3">
    <source>
        <dbReference type="ARBA" id="ARBA00023027"/>
    </source>
</evidence>
<dbReference type="PANTHER" id="PTHR43616:SF5">
    <property type="entry name" value="GLYCEROL DEHYDROGENASE 1"/>
    <property type="match status" value="1"/>
</dbReference>
<dbReference type="SUPFAM" id="SSF56796">
    <property type="entry name" value="Dehydroquinate synthase-like"/>
    <property type="match status" value="1"/>
</dbReference>
<dbReference type="NCBIfam" id="NF006941">
    <property type="entry name" value="PRK09423.1"/>
    <property type="match status" value="1"/>
</dbReference>
<evidence type="ECO:0000259" key="11">
    <source>
        <dbReference type="Pfam" id="PF00465"/>
    </source>
</evidence>
<comment type="caution">
    <text evidence="12">The sequence shown here is derived from an EMBL/GenBank/DDBJ whole genome shotgun (WGS) entry which is preliminary data.</text>
</comment>
<evidence type="ECO:0000313" key="12">
    <source>
        <dbReference type="EMBL" id="GFG73334.1"/>
    </source>
</evidence>
<dbReference type="PIRSF" id="PIRSF000112">
    <property type="entry name" value="Glycerol_dehydrogenase"/>
    <property type="match status" value="1"/>
</dbReference>
<evidence type="ECO:0000256" key="2">
    <source>
        <dbReference type="ARBA" id="ARBA00023002"/>
    </source>
</evidence>
<evidence type="ECO:0000256" key="5">
    <source>
        <dbReference type="ARBA" id="ARBA00039147"/>
    </source>
</evidence>